<evidence type="ECO:0000313" key="1">
    <source>
        <dbReference type="EMBL" id="KAH8036493.1"/>
    </source>
</evidence>
<dbReference type="AlphaFoldDB" id="A0A9J6EQV9"/>
<dbReference type="EMBL" id="JABSTU010000002">
    <property type="protein sequence ID" value="KAH8036493.1"/>
    <property type="molecule type" value="Genomic_DNA"/>
</dbReference>
<organism evidence="1 2">
    <name type="scientific">Rhipicephalus microplus</name>
    <name type="common">Cattle tick</name>
    <name type="synonym">Boophilus microplus</name>
    <dbReference type="NCBI Taxonomy" id="6941"/>
    <lineage>
        <taxon>Eukaryota</taxon>
        <taxon>Metazoa</taxon>
        <taxon>Ecdysozoa</taxon>
        <taxon>Arthropoda</taxon>
        <taxon>Chelicerata</taxon>
        <taxon>Arachnida</taxon>
        <taxon>Acari</taxon>
        <taxon>Parasitiformes</taxon>
        <taxon>Ixodida</taxon>
        <taxon>Ixodoidea</taxon>
        <taxon>Ixodidae</taxon>
        <taxon>Rhipicephalinae</taxon>
        <taxon>Rhipicephalus</taxon>
        <taxon>Boophilus</taxon>
    </lineage>
</organism>
<reference evidence="1" key="2">
    <citation type="submission" date="2021-09" db="EMBL/GenBank/DDBJ databases">
        <authorList>
            <person name="Jia N."/>
            <person name="Wang J."/>
            <person name="Shi W."/>
            <person name="Du L."/>
            <person name="Sun Y."/>
            <person name="Zhan W."/>
            <person name="Jiang J."/>
            <person name="Wang Q."/>
            <person name="Zhang B."/>
            <person name="Ji P."/>
            <person name="Sakyi L.B."/>
            <person name="Cui X."/>
            <person name="Yuan T."/>
            <person name="Jiang B."/>
            <person name="Yang W."/>
            <person name="Lam T.T.-Y."/>
            <person name="Chang Q."/>
            <person name="Ding S."/>
            <person name="Wang X."/>
            <person name="Zhu J."/>
            <person name="Ruan X."/>
            <person name="Zhao L."/>
            <person name="Wei J."/>
            <person name="Que T."/>
            <person name="Du C."/>
            <person name="Cheng J."/>
            <person name="Dai P."/>
            <person name="Han X."/>
            <person name="Huang E."/>
            <person name="Gao Y."/>
            <person name="Liu J."/>
            <person name="Shao H."/>
            <person name="Ye R."/>
            <person name="Li L."/>
            <person name="Wei W."/>
            <person name="Wang X."/>
            <person name="Wang C."/>
            <person name="Huo Q."/>
            <person name="Li W."/>
            <person name="Guo W."/>
            <person name="Chen H."/>
            <person name="Chen S."/>
            <person name="Zhou L."/>
            <person name="Zhou L."/>
            <person name="Ni X."/>
            <person name="Tian J."/>
            <person name="Zhou Y."/>
            <person name="Sheng Y."/>
            <person name="Liu T."/>
            <person name="Pan Y."/>
            <person name="Xia L."/>
            <person name="Li J."/>
            <person name="Zhao F."/>
            <person name="Cao W."/>
        </authorList>
    </citation>
    <scope>NUCLEOTIDE SEQUENCE</scope>
    <source>
        <strain evidence="1">Rmic-2018</strain>
        <tissue evidence="1">Larvae</tissue>
    </source>
</reference>
<keyword evidence="2" id="KW-1185">Reference proteome</keyword>
<reference evidence="1" key="1">
    <citation type="journal article" date="2020" name="Cell">
        <title>Large-Scale Comparative Analyses of Tick Genomes Elucidate Their Genetic Diversity and Vector Capacities.</title>
        <authorList>
            <consortium name="Tick Genome and Microbiome Consortium (TIGMIC)"/>
            <person name="Jia N."/>
            <person name="Wang J."/>
            <person name="Shi W."/>
            <person name="Du L."/>
            <person name="Sun Y."/>
            <person name="Zhan W."/>
            <person name="Jiang J.F."/>
            <person name="Wang Q."/>
            <person name="Zhang B."/>
            <person name="Ji P."/>
            <person name="Bell-Sakyi L."/>
            <person name="Cui X.M."/>
            <person name="Yuan T.T."/>
            <person name="Jiang B.G."/>
            <person name="Yang W.F."/>
            <person name="Lam T.T."/>
            <person name="Chang Q.C."/>
            <person name="Ding S.J."/>
            <person name="Wang X.J."/>
            <person name="Zhu J.G."/>
            <person name="Ruan X.D."/>
            <person name="Zhao L."/>
            <person name="Wei J.T."/>
            <person name="Ye R.Z."/>
            <person name="Que T.C."/>
            <person name="Du C.H."/>
            <person name="Zhou Y.H."/>
            <person name="Cheng J.X."/>
            <person name="Dai P.F."/>
            <person name="Guo W.B."/>
            <person name="Han X.H."/>
            <person name="Huang E.J."/>
            <person name="Li L.F."/>
            <person name="Wei W."/>
            <person name="Gao Y.C."/>
            <person name="Liu J.Z."/>
            <person name="Shao H.Z."/>
            <person name="Wang X."/>
            <person name="Wang C.C."/>
            <person name="Yang T.C."/>
            <person name="Huo Q.B."/>
            <person name="Li W."/>
            <person name="Chen H.Y."/>
            <person name="Chen S.E."/>
            <person name="Zhou L.G."/>
            <person name="Ni X.B."/>
            <person name="Tian J.H."/>
            <person name="Sheng Y."/>
            <person name="Liu T."/>
            <person name="Pan Y.S."/>
            <person name="Xia L.Y."/>
            <person name="Li J."/>
            <person name="Zhao F."/>
            <person name="Cao W.C."/>
        </authorList>
    </citation>
    <scope>NUCLEOTIDE SEQUENCE</scope>
    <source>
        <strain evidence="1">Rmic-2018</strain>
    </source>
</reference>
<sequence length="127" mass="14301">MYQQYAPHLNILPLHLDKSSKLQFTQTTYDITYYGIAPDNLCEGVADRIAHEATPDDFLTDADVPGYEVLTCSRLGDSGVMVLTFCGKRVPFFVNAYGRALLCYHQKRTIPHSTKCNETGHREDVCP</sequence>
<dbReference type="Proteomes" id="UP000821866">
    <property type="component" value="Chromosome 10"/>
</dbReference>
<evidence type="ECO:0000313" key="2">
    <source>
        <dbReference type="Proteomes" id="UP000821866"/>
    </source>
</evidence>
<name>A0A9J6EQV9_RHIMP</name>
<protein>
    <submittedName>
        <fullName evidence="1">Uncharacterized protein</fullName>
    </submittedName>
</protein>
<proteinExistence type="predicted"/>
<comment type="caution">
    <text evidence="1">The sequence shown here is derived from an EMBL/GenBank/DDBJ whole genome shotgun (WGS) entry which is preliminary data.</text>
</comment>
<gene>
    <name evidence="1" type="ORF">HPB51_000717</name>
</gene>
<accession>A0A9J6EQV9</accession>